<keyword evidence="2" id="KW-0812">Transmembrane</keyword>
<feature type="transmembrane region" description="Helical" evidence="2">
    <location>
        <begin position="368"/>
        <end position="388"/>
    </location>
</feature>
<dbReference type="Gene3D" id="1.20.1250.20">
    <property type="entry name" value="MFS general substrate transporter like domains"/>
    <property type="match status" value="2"/>
</dbReference>
<feature type="transmembrane region" description="Helical" evidence="2">
    <location>
        <begin position="82"/>
        <end position="104"/>
    </location>
</feature>
<dbReference type="GO" id="GO:0022857">
    <property type="term" value="F:transmembrane transporter activity"/>
    <property type="evidence" value="ECO:0007669"/>
    <property type="project" value="InterPro"/>
</dbReference>
<dbReference type="KEGG" id="salj:SMD11_6908"/>
<dbReference type="AlphaFoldDB" id="A0A1Z2LDV4"/>
<keyword evidence="2" id="KW-0472">Membrane</keyword>
<keyword evidence="2" id="KW-1133">Transmembrane helix</keyword>
<sequence>MLVLSSYRDLFTTPGAKPLAAAGLVARAPRAMIGLGIVGMLSQRTGDYVLTGAVCAAFSVSIAVFGPLVARSIDRRGQCRAARPTLAVALLGLTGLVVCSGTGVTPWADFPCVVAAGAIPNIGGMLRARWTAMYGEGPKLHTAFAVESVADEATFVIGPILALTLATAVYPEAGVICAMIFALVGTIAVTSQRRTEPEPAMRTAARGDSVLKSPGLRTLTLTFAALGCVFGGFDLTCVAFAVEHGHRAEASVALAGLAATSCLAGLVMGALRLTSRLPVRMLAVTAALALCTVPLLFVSSLLELAVVLMMLGVFVSPSIITANSLVERLVPAARLNEGLTWLLSGLSIGMSLGTLVAGCAVDRLGPQAAFVVPVGWAGCAALIVLSGLRRLGTTHQEDAGRSREPAPSGGAAAEAARSRTPVTAGRGARVRSGGLDEDESRARIGQRRNGSTAMAVNSREM</sequence>
<feature type="transmembrane region" description="Helical" evidence="2">
    <location>
        <begin position="173"/>
        <end position="191"/>
    </location>
</feature>
<feature type="compositionally biased region" description="Basic and acidic residues" evidence="1">
    <location>
        <begin position="395"/>
        <end position="404"/>
    </location>
</feature>
<protein>
    <recommendedName>
        <fullName evidence="5">MFS transporter</fullName>
    </recommendedName>
</protein>
<dbReference type="PANTHER" id="PTHR23542:SF1">
    <property type="entry name" value="MAJOR FACILITATOR SUPERFAMILY (MFS) PROFILE DOMAIN-CONTAINING PROTEIN"/>
    <property type="match status" value="1"/>
</dbReference>
<dbReference type="PANTHER" id="PTHR23542">
    <property type="match status" value="1"/>
</dbReference>
<feature type="transmembrane region" description="Helical" evidence="2">
    <location>
        <begin position="248"/>
        <end position="267"/>
    </location>
</feature>
<feature type="transmembrane region" description="Helical" evidence="2">
    <location>
        <begin position="219"/>
        <end position="242"/>
    </location>
</feature>
<gene>
    <name evidence="3" type="ORF">SMD11_6908</name>
</gene>
<evidence type="ECO:0000313" key="3">
    <source>
        <dbReference type="EMBL" id="ARZ72484.1"/>
    </source>
</evidence>
<name>A0A1Z2LDV4_9ACTN</name>
<feature type="transmembrane region" description="Helical" evidence="2">
    <location>
        <begin position="279"/>
        <end position="298"/>
    </location>
</feature>
<evidence type="ECO:0000256" key="1">
    <source>
        <dbReference type="SAM" id="MobiDB-lite"/>
    </source>
</evidence>
<dbReference type="Pfam" id="PF07690">
    <property type="entry name" value="MFS_1"/>
    <property type="match status" value="1"/>
</dbReference>
<feature type="transmembrane region" description="Helical" evidence="2">
    <location>
        <begin position="304"/>
        <end position="326"/>
    </location>
</feature>
<feature type="transmembrane region" description="Helical" evidence="2">
    <location>
        <begin position="48"/>
        <end position="70"/>
    </location>
</feature>
<feature type="transmembrane region" description="Helical" evidence="2">
    <location>
        <begin position="338"/>
        <end position="356"/>
    </location>
</feature>
<evidence type="ECO:0000256" key="2">
    <source>
        <dbReference type="SAM" id="Phobius"/>
    </source>
</evidence>
<proteinExistence type="predicted"/>
<feature type="region of interest" description="Disordered" evidence="1">
    <location>
        <begin position="395"/>
        <end position="461"/>
    </location>
</feature>
<evidence type="ECO:0000313" key="4">
    <source>
        <dbReference type="Proteomes" id="UP000195755"/>
    </source>
</evidence>
<dbReference type="InterPro" id="IPR036259">
    <property type="entry name" value="MFS_trans_sf"/>
</dbReference>
<dbReference type="SUPFAM" id="SSF103473">
    <property type="entry name" value="MFS general substrate transporter"/>
    <property type="match status" value="1"/>
</dbReference>
<dbReference type="EMBL" id="CP021744">
    <property type="protein sequence ID" value="ARZ72484.1"/>
    <property type="molecule type" value="Genomic_DNA"/>
</dbReference>
<dbReference type="InterPro" id="IPR011701">
    <property type="entry name" value="MFS"/>
</dbReference>
<dbReference type="Proteomes" id="UP000195755">
    <property type="component" value="Chromosome"/>
</dbReference>
<feature type="compositionally biased region" description="Low complexity" evidence="1">
    <location>
        <begin position="405"/>
        <end position="419"/>
    </location>
</feature>
<evidence type="ECO:0008006" key="5">
    <source>
        <dbReference type="Google" id="ProtNLM"/>
    </source>
</evidence>
<accession>A0A1Z2LDV4</accession>
<organism evidence="3 4">
    <name type="scientific">Streptomyces albireticuli</name>
    <dbReference type="NCBI Taxonomy" id="1940"/>
    <lineage>
        <taxon>Bacteria</taxon>
        <taxon>Bacillati</taxon>
        <taxon>Actinomycetota</taxon>
        <taxon>Actinomycetes</taxon>
        <taxon>Kitasatosporales</taxon>
        <taxon>Streptomycetaceae</taxon>
        <taxon>Streptomyces</taxon>
    </lineage>
</organism>
<reference evidence="3 4" key="1">
    <citation type="submission" date="2017-06" db="EMBL/GenBank/DDBJ databases">
        <title>Streptomyces albireticuli Genome sequencing and assembly.</title>
        <authorList>
            <person name="Wang Y."/>
            <person name="Du B."/>
            <person name="Ding Y."/>
            <person name="Liu H."/>
            <person name="Hou Q."/>
            <person name="Liu K."/>
            <person name="Yao L."/>
            <person name="Wang C."/>
        </authorList>
    </citation>
    <scope>NUCLEOTIDE SEQUENCE [LARGE SCALE GENOMIC DNA]</scope>
    <source>
        <strain evidence="3 4">MDJK11</strain>
    </source>
</reference>